<keyword evidence="2" id="KW-1185">Reference proteome</keyword>
<dbReference type="EMBL" id="JAPDRQ010000016">
    <property type="protein sequence ID" value="KAJ9662289.1"/>
    <property type="molecule type" value="Genomic_DNA"/>
</dbReference>
<name>A0ACC3AGX2_9EURO</name>
<evidence type="ECO:0000313" key="1">
    <source>
        <dbReference type="EMBL" id="KAJ9662289.1"/>
    </source>
</evidence>
<gene>
    <name evidence="1" type="ORF">H2198_001423</name>
</gene>
<reference evidence="1" key="1">
    <citation type="submission" date="2022-10" db="EMBL/GenBank/DDBJ databases">
        <title>Culturing micro-colonial fungi from biological soil crusts in the Mojave desert and describing Neophaeococcomyces mojavensis, and introducing the new genera and species Taxawa tesnikishii.</title>
        <authorList>
            <person name="Kurbessoian T."/>
            <person name="Stajich J.E."/>
        </authorList>
    </citation>
    <scope>NUCLEOTIDE SEQUENCE</scope>
    <source>
        <strain evidence="1">JES_112</strain>
    </source>
</reference>
<dbReference type="Proteomes" id="UP001172386">
    <property type="component" value="Unassembled WGS sequence"/>
</dbReference>
<protein>
    <submittedName>
        <fullName evidence="1">Uncharacterized protein</fullName>
    </submittedName>
</protein>
<evidence type="ECO:0000313" key="2">
    <source>
        <dbReference type="Proteomes" id="UP001172386"/>
    </source>
</evidence>
<accession>A0ACC3AGX2</accession>
<comment type="caution">
    <text evidence="1">The sequence shown here is derived from an EMBL/GenBank/DDBJ whole genome shotgun (WGS) entry which is preliminary data.</text>
</comment>
<organism evidence="1 2">
    <name type="scientific">Neophaeococcomyces mojaviensis</name>
    <dbReference type="NCBI Taxonomy" id="3383035"/>
    <lineage>
        <taxon>Eukaryota</taxon>
        <taxon>Fungi</taxon>
        <taxon>Dikarya</taxon>
        <taxon>Ascomycota</taxon>
        <taxon>Pezizomycotina</taxon>
        <taxon>Eurotiomycetes</taxon>
        <taxon>Chaetothyriomycetidae</taxon>
        <taxon>Chaetothyriales</taxon>
        <taxon>Chaetothyriales incertae sedis</taxon>
        <taxon>Neophaeococcomyces</taxon>
    </lineage>
</organism>
<sequence>MAALTSTSSVLLLPVSTLPLPRGQLKAQYGPTLEAALRHAKPNDQSISRFDIAIILKDAVTSRSTLFDSLQHLLADVYTLICLIAAQHKVELDFPSGVDARVFLINLSADDKDVSPLTGPLVSVAALAASRRQYAHWRAPESLHSSDYSRRLQQLGESVKSLPEGHASAVLSDQPQASPAPDRQATRLHHRVAVGGTFDHIHIGHKLLLTATIFIAQPGEDREITIGITGDELLVNKKHATVLESWDVRQQRTADFIESILVFNNDVSSIRSVQHIDEPGPNGKIVKVTYTDAKNGSKIAINYTRISDPFGPTITDESISALVISAETRAGGKAVNDKRTEKGWAPLEVFEVDVLDAGSDDMEQDAKVEKTTFESKISSTEIRRRLAAAKQPTAAL</sequence>
<proteinExistence type="predicted"/>